<evidence type="ECO:0000313" key="2">
    <source>
        <dbReference type="Proteomes" id="UP000198211"/>
    </source>
</evidence>
<accession>A0A225VHE1</accession>
<dbReference type="Proteomes" id="UP000198211">
    <property type="component" value="Unassembled WGS sequence"/>
</dbReference>
<protein>
    <submittedName>
        <fullName evidence="1">Uncharacterized protein</fullName>
    </submittedName>
</protein>
<sequence>MSEYSLSMHICRQIGTGCSSEPSGLSRLWNRRWLGKYLLFARLCMRAELLVQRRALHPSCTSPVLSDLWMDGIAVALLSVKTFKGLVQALVAWCSW</sequence>
<organism evidence="1 2">
    <name type="scientific">Phytophthora megakarya</name>
    <dbReference type="NCBI Taxonomy" id="4795"/>
    <lineage>
        <taxon>Eukaryota</taxon>
        <taxon>Sar</taxon>
        <taxon>Stramenopiles</taxon>
        <taxon>Oomycota</taxon>
        <taxon>Peronosporomycetes</taxon>
        <taxon>Peronosporales</taxon>
        <taxon>Peronosporaceae</taxon>
        <taxon>Phytophthora</taxon>
    </lineage>
</organism>
<gene>
    <name evidence="1" type="ORF">PHMEG_00022991</name>
</gene>
<evidence type="ECO:0000313" key="1">
    <source>
        <dbReference type="EMBL" id="OWZ05001.1"/>
    </source>
</evidence>
<dbReference type="EMBL" id="NBNE01004659">
    <property type="protein sequence ID" value="OWZ05001.1"/>
    <property type="molecule type" value="Genomic_DNA"/>
</dbReference>
<dbReference type="AlphaFoldDB" id="A0A225VHE1"/>
<reference evidence="2" key="1">
    <citation type="submission" date="2017-03" db="EMBL/GenBank/DDBJ databases">
        <title>Phytopthora megakarya and P. palmivora, two closely related causual agents of cacao black pod achieved similar genome size and gene model numbers by different mechanisms.</title>
        <authorList>
            <person name="Ali S."/>
            <person name="Shao J."/>
            <person name="Larry D.J."/>
            <person name="Kronmiller B."/>
            <person name="Shen D."/>
            <person name="Strem M.D."/>
            <person name="Melnick R.L."/>
            <person name="Guiltinan M.J."/>
            <person name="Tyler B.M."/>
            <person name="Meinhardt L.W."/>
            <person name="Bailey B.A."/>
        </authorList>
    </citation>
    <scope>NUCLEOTIDE SEQUENCE [LARGE SCALE GENOMIC DNA]</scope>
    <source>
        <strain evidence="2">zdho120</strain>
    </source>
</reference>
<keyword evidence="2" id="KW-1185">Reference proteome</keyword>
<comment type="caution">
    <text evidence="1">The sequence shown here is derived from an EMBL/GenBank/DDBJ whole genome shotgun (WGS) entry which is preliminary data.</text>
</comment>
<proteinExistence type="predicted"/>
<name>A0A225VHE1_9STRA</name>